<name>A0A9X2GH55_9ACTN</name>
<protein>
    <submittedName>
        <fullName evidence="2">Uncharacterized protein</fullName>
    </submittedName>
</protein>
<dbReference type="Proteomes" id="UP001139648">
    <property type="component" value="Unassembled WGS sequence"/>
</dbReference>
<comment type="caution">
    <text evidence="2">The sequence shown here is derived from an EMBL/GenBank/DDBJ whole genome shotgun (WGS) entry which is preliminary data.</text>
</comment>
<dbReference type="EMBL" id="JAMZEB010000002">
    <property type="protein sequence ID" value="MCP2354028.1"/>
    <property type="molecule type" value="Genomic_DNA"/>
</dbReference>
<feature type="region of interest" description="Disordered" evidence="1">
    <location>
        <begin position="64"/>
        <end position="89"/>
    </location>
</feature>
<reference evidence="2" key="1">
    <citation type="submission" date="2022-06" db="EMBL/GenBank/DDBJ databases">
        <title>Sequencing the genomes of 1000 actinobacteria strains.</title>
        <authorList>
            <person name="Klenk H.-P."/>
        </authorList>
    </citation>
    <scope>NUCLEOTIDE SEQUENCE</scope>
    <source>
        <strain evidence="2">DSM 46694</strain>
    </source>
</reference>
<evidence type="ECO:0000313" key="2">
    <source>
        <dbReference type="EMBL" id="MCP2354028.1"/>
    </source>
</evidence>
<sequence length="89" mass="9651">MYRSLGVAAALLGPLSPTQPPPTFDEATLTGKARSRLRQAAGSLKAEAGKQGRRIHRREGLRLLQPGADGGDNPEGRARNRRVEMSFTR</sequence>
<organism evidence="2 3">
    <name type="scientific">Nonomuraea thailandensis</name>
    <dbReference type="NCBI Taxonomy" id="1188745"/>
    <lineage>
        <taxon>Bacteria</taxon>
        <taxon>Bacillati</taxon>
        <taxon>Actinomycetota</taxon>
        <taxon>Actinomycetes</taxon>
        <taxon>Streptosporangiales</taxon>
        <taxon>Streptosporangiaceae</taxon>
        <taxon>Nonomuraea</taxon>
    </lineage>
</organism>
<accession>A0A9X2GH55</accession>
<evidence type="ECO:0000256" key="1">
    <source>
        <dbReference type="SAM" id="MobiDB-lite"/>
    </source>
</evidence>
<evidence type="ECO:0000313" key="3">
    <source>
        <dbReference type="Proteomes" id="UP001139648"/>
    </source>
</evidence>
<dbReference type="RefSeq" id="WP_253740526.1">
    <property type="nucleotide sequence ID" value="NZ_BAABKA010000033.1"/>
</dbReference>
<proteinExistence type="predicted"/>
<dbReference type="AlphaFoldDB" id="A0A9X2GH55"/>
<feature type="compositionally biased region" description="Basic and acidic residues" evidence="1">
    <location>
        <begin position="74"/>
        <end position="89"/>
    </location>
</feature>
<gene>
    <name evidence="2" type="ORF">HD597_001048</name>
</gene>
<keyword evidence="3" id="KW-1185">Reference proteome</keyword>